<accession>A0A927BD58</accession>
<evidence type="ECO:0000259" key="2">
    <source>
        <dbReference type="Pfam" id="PF18962"/>
    </source>
</evidence>
<evidence type="ECO:0000313" key="4">
    <source>
        <dbReference type="Proteomes" id="UP000612233"/>
    </source>
</evidence>
<feature type="signal peptide" evidence="1">
    <location>
        <begin position="1"/>
        <end position="22"/>
    </location>
</feature>
<dbReference type="PANTHER" id="PTHR47199">
    <property type="entry name" value="PHOTOSYSTEM II STABILITY/ASSEMBLY FACTOR HCF136, CHLOROPLASTIC"/>
    <property type="match status" value="1"/>
</dbReference>
<comment type="caution">
    <text evidence="3">The sequence shown here is derived from an EMBL/GenBank/DDBJ whole genome shotgun (WGS) entry which is preliminary data.</text>
</comment>
<dbReference type="EMBL" id="JACXAD010000007">
    <property type="protein sequence ID" value="MBD2767924.1"/>
    <property type="molecule type" value="Genomic_DNA"/>
</dbReference>
<dbReference type="Gene3D" id="2.120.10.10">
    <property type="match status" value="1"/>
</dbReference>
<feature type="chain" id="PRO_5036818099" evidence="1">
    <location>
        <begin position="23"/>
        <end position="469"/>
    </location>
</feature>
<dbReference type="AlphaFoldDB" id="A0A927BD58"/>
<dbReference type="InterPro" id="IPR026444">
    <property type="entry name" value="Secre_tail"/>
</dbReference>
<dbReference type="CDD" id="cd15482">
    <property type="entry name" value="Sialidase_non-viral"/>
    <property type="match status" value="2"/>
</dbReference>
<dbReference type="NCBIfam" id="TIGR04183">
    <property type="entry name" value="Por_Secre_tail"/>
    <property type="match status" value="1"/>
</dbReference>
<dbReference type="InterPro" id="IPR015943">
    <property type="entry name" value="WD40/YVTN_repeat-like_dom_sf"/>
</dbReference>
<dbReference type="PANTHER" id="PTHR47199:SF2">
    <property type="entry name" value="PHOTOSYSTEM II STABILITY_ASSEMBLY FACTOR HCF136, CHLOROPLASTIC"/>
    <property type="match status" value="1"/>
</dbReference>
<evidence type="ECO:0000313" key="3">
    <source>
        <dbReference type="EMBL" id="MBD2767924.1"/>
    </source>
</evidence>
<reference evidence="3" key="1">
    <citation type="submission" date="2020-09" db="EMBL/GenBank/DDBJ databases">
        <authorList>
            <person name="Kim M.K."/>
        </authorList>
    </citation>
    <scope>NUCLEOTIDE SEQUENCE</scope>
    <source>
        <strain evidence="3">BT664</strain>
    </source>
</reference>
<dbReference type="Pfam" id="PF18962">
    <property type="entry name" value="Por_Secre_tail"/>
    <property type="match status" value="1"/>
</dbReference>
<name>A0A927BD58_9BACT</name>
<keyword evidence="1" id="KW-0732">Signal</keyword>
<evidence type="ECO:0000256" key="1">
    <source>
        <dbReference type="SAM" id="SignalP"/>
    </source>
</evidence>
<proteinExistence type="predicted"/>
<sequence>MKQTLLSLFALLALSLPGQSQSFTQQASNLGASDRVLDIQAIDANTAWGLAGPPAASGTYLRTTNGGATWQRGSLIPAGLTGYSAADLFALNATTAFAVLNRSSAAGGGAVIVRTTNGGTTWTPVTTPGSAALAGTQFGAPDGFANSIHFFDAQNGVCMGDPNITPASAERFFEVYTTSNGGTTWNRVPRSAGLSANNPETGISRSYCAVGNTIWFTTYAKAISSSPGRVFKSTDRGLTWTSYDTNIPFSIGPITGIAFANTNNGVAYTNGGTLNLSSDGGATWRDQTPRTPFRSSDVRAIPGGNTLVAVGPSRDVTSASNSGASISRDYGATWLTLETGKDYSVVSFVSGTVGWAAGTPAAAGGSDIGKYTAVSILASRNAALQKSLVVYPNPSATGIFTVQLAPGLKSGATVRVLDVVGRQVVKQELDAAALAAKSTTIDLSKEKAGVYLLELRTDAGVAQQRLVVE</sequence>
<dbReference type="Gene3D" id="2.130.10.10">
    <property type="entry name" value="YVTN repeat-like/Quinoprotein amine dehydrogenase"/>
    <property type="match status" value="1"/>
</dbReference>
<dbReference type="SUPFAM" id="SSF110296">
    <property type="entry name" value="Oligoxyloglucan reducing end-specific cellobiohydrolase"/>
    <property type="match status" value="1"/>
</dbReference>
<dbReference type="Proteomes" id="UP000612233">
    <property type="component" value="Unassembled WGS sequence"/>
</dbReference>
<feature type="domain" description="Secretion system C-terminal sorting" evidence="2">
    <location>
        <begin position="390"/>
        <end position="468"/>
    </location>
</feature>
<dbReference type="RefSeq" id="WP_191004738.1">
    <property type="nucleotide sequence ID" value="NZ_JACXAD010000007.1"/>
</dbReference>
<keyword evidence="4" id="KW-1185">Reference proteome</keyword>
<protein>
    <submittedName>
        <fullName evidence="3">T9SS type A sorting domain-containing protein</fullName>
    </submittedName>
</protein>
<organism evidence="3 4">
    <name type="scientific">Hymenobacter montanus</name>
    <dbReference type="NCBI Taxonomy" id="2771359"/>
    <lineage>
        <taxon>Bacteria</taxon>
        <taxon>Pseudomonadati</taxon>
        <taxon>Bacteroidota</taxon>
        <taxon>Cytophagia</taxon>
        <taxon>Cytophagales</taxon>
        <taxon>Hymenobacteraceae</taxon>
        <taxon>Hymenobacter</taxon>
    </lineage>
</organism>
<gene>
    <name evidence="3" type="ORF">IC235_08455</name>
</gene>